<evidence type="ECO:0000256" key="6">
    <source>
        <dbReference type="ARBA" id="ARBA00023316"/>
    </source>
</evidence>
<dbReference type="Pfam" id="PF01177">
    <property type="entry name" value="Asp_Glu_race"/>
    <property type="match status" value="1"/>
</dbReference>
<protein>
    <recommendedName>
        <fullName evidence="2 7">Glutamate racemase</fullName>
        <ecNumber evidence="2 7">5.1.1.3</ecNumber>
    </recommendedName>
</protein>
<keyword evidence="6 7" id="KW-0961">Cell wall biogenesis/degradation</keyword>
<feature type="binding site" evidence="7">
    <location>
        <begin position="10"/>
        <end position="11"/>
    </location>
    <ligand>
        <name>substrate</name>
    </ligand>
</feature>
<comment type="catalytic activity">
    <reaction evidence="1 7">
        <text>L-glutamate = D-glutamate</text>
        <dbReference type="Rhea" id="RHEA:12813"/>
        <dbReference type="ChEBI" id="CHEBI:29985"/>
        <dbReference type="ChEBI" id="CHEBI:29986"/>
        <dbReference type="EC" id="5.1.1.3"/>
    </reaction>
</comment>
<dbReference type="AlphaFoldDB" id="W5IHD5"/>
<keyword evidence="5 7" id="KW-0413">Isomerase</keyword>
<reference evidence="8 9" key="1">
    <citation type="submission" date="2012-01" db="EMBL/GenBank/DDBJ databases">
        <title>The Genome Sequence of Scardovia inopinata F0304.</title>
        <authorList>
            <consortium name="The Broad Institute Genome Sequencing Platform"/>
            <person name="Earl A."/>
            <person name="Ward D."/>
            <person name="Feldgarden M."/>
            <person name="Gevers D."/>
            <person name="Izard J."/>
            <person name="Baranova O.V."/>
            <person name="Blanton J.M."/>
            <person name="Tanner A.C."/>
            <person name="Dewhirst F.E."/>
            <person name="Young S.K."/>
            <person name="Zeng Q."/>
            <person name="Gargeya S."/>
            <person name="Fitzgerald M."/>
            <person name="Haas B."/>
            <person name="Abouelleil A."/>
            <person name="Alvarado L."/>
            <person name="Arachchi H.M."/>
            <person name="Berlin A."/>
            <person name="Chapman S.B."/>
            <person name="Gearin G."/>
            <person name="Goldberg J."/>
            <person name="Griggs A."/>
            <person name="Gujja S."/>
            <person name="Hansen M."/>
            <person name="Heiman D."/>
            <person name="Howarth C."/>
            <person name="Larimer J."/>
            <person name="Lui A."/>
            <person name="MacDonald P.J."/>
            <person name="McCowen C."/>
            <person name="Montmayeur A."/>
            <person name="Murphy C."/>
            <person name="Neiman D."/>
            <person name="Pearson M."/>
            <person name="Priest M."/>
            <person name="Roberts A."/>
            <person name="Saif S."/>
            <person name="Shea T."/>
            <person name="Sisk P."/>
            <person name="Stolte C."/>
            <person name="Sykes S."/>
            <person name="Wortman J."/>
            <person name="Nusbaum C."/>
            <person name="Birren B."/>
        </authorList>
    </citation>
    <scope>NUCLEOTIDE SEQUENCE [LARGE SCALE GENOMIC DNA]</scope>
    <source>
        <strain evidence="8 9">F0304</strain>
    </source>
</reference>
<evidence type="ECO:0000256" key="2">
    <source>
        <dbReference type="ARBA" id="ARBA00013090"/>
    </source>
</evidence>
<feature type="binding site" evidence="7">
    <location>
        <begin position="42"/>
        <end position="43"/>
    </location>
    <ligand>
        <name>substrate</name>
    </ligand>
</feature>
<dbReference type="GO" id="GO:0008881">
    <property type="term" value="F:glutamate racemase activity"/>
    <property type="evidence" value="ECO:0007669"/>
    <property type="project" value="UniProtKB-UniRule"/>
</dbReference>
<feature type="active site" description="Proton donor/acceptor" evidence="7">
    <location>
        <position position="73"/>
    </location>
</feature>
<dbReference type="GO" id="GO:0008360">
    <property type="term" value="P:regulation of cell shape"/>
    <property type="evidence" value="ECO:0007669"/>
    <property type="project" value="UniProtKB-KW"/>
</dbReference>
<dbReference type="EMBL" id="ADCX01000013">
    <property type="protein sequence ID" value="EFG26267.1"/>
    <property type="molecule type" value="Genomic_DNA"/>
</dbReference>
<evidence type="ECO:0000256" key="1">
    <source>
        <dbReference type="ARBA" id="ARBA00001602"/>
    </source>
</evidence>
<keyword evidence="9" id="KW-1185">Reference proteome</keyword>
<dbReference type="PANTHER" id="PTHR21198">
    <property type="entry name" value="GLUTAMATE RACEMASE"/>
    <property type="match status" value="1"/>
</dbReference>
<evidence type="ECO:0000256" key="3">
    <source>
        <dbReference type="ARBA" id="ARBA00022960"/>
    </source>
</evidence>
<feature type="binding site" evidence="7">
    <location>
        <begin position="187"/>
        <end position="188"/>
    </location>
    <ligand>
        <name>substrate</name>
    </ligand>
</feature>
<dbReference type="InterPro" id="IPR001920">
    <property type="entry name" value="Asp/Glu_race"/>
</dbReference>
<dbReference type="GO" id="GO:0071555">
    <property type="term" value="P:cell wall organization"/>
    <property type="evidence" value="ECO:0007669"/>
    <property type="project" value="UniProtKB-KW"/>
</dbReference>
<evidence type="ECO:0000313" key="9">
    <source>
        <dbReference type="Proteomes" id="UP000005777"/>
    </source>
</evidence>
<dbReference type="SUPFAM" id="SSF53681">
    <property type="entry name" value="Aspartate/glutamate racemase"/>
    <property type="match status" value="2"/>
</dbReference>
<sequence length="263" mass="28798">MNNAPIGVFDSGMGGISVVRQIRQDLPHEDILFYGDSAHAPYGTKPTEQVKELSFAVTRHLLSRGVKAIVIACNTATSAAAPDLRSSLSLPVIGMEPALKVACDRGEGKPQNVLVLATSLTLREKKFARLVEQVRGNNTIHTQACPDLVSLVESGKVEDRDLAIKTITSYLKPYDLNSLDSVVLGCTHFIFYRNYFRQILPDSVAIIDGNAGTSHHVRTILEESGNLADRPDNYQGQVTLENSQNTKELDLLARHLLEAPLPR</sequence>
<comment type="caution">
    <text evidence="8">The sequence shown here is derived from an EMBL/GenBank/DDBJ whole genome shotgun (WGS) entry which is preliminary data.</text>
</comment>
<keyword evidence="3 7" id="KW-0133">Cell shape</keyword>
<dbReference type="NCBIfam" id="TIGR00067">
    <property type="entry name" value="glut_race"/>
    <property type="match status" value="1"/>
</dbReference>
<accession>W5IHD5</accession>
<dbReference type="GO" id="GO:0009252">
    <property type="term" value="P:peptidoglycan biosynthetic process"/>
    <property type="evidence" value="ECO:0007669"/>
    <property type="project" value="UniProtKB-UniRule"/>
</dbReference>
<dbReference type="eggNOG" id="COG0796">
    <property type="taxonomic scope" value="Bacteria"/>
</dbReference>
<name>W5IHD5_SCAIO</name>
<feature type="binding site" evidence="7">
    <location>
        <begin position="74"/>
        <end position="75"/>
    </location>
    <ligand>
        <name>substrate</name>
    </ligand>
</feature>
<dbReference type="PANTHER" id="PTHR21198:SF3">
    <property type="entry name" value="GLUTAMATE RACEMASE"/>
    <property type="match status" value="1"/>
</dbReference>
<dbReference type="InterPro" id="IPR015942">
    <property type="entry name" value="Asp/Glu/hydantoin_racemase"/>
</dbReference>
<evidence type="ECO:0000256" key="4">
    <source>
        <dbReference type="ARBA" id="ARBA00022984"/>
    </source>
</evidence>
<dbReference type="HAMAP" id="MF_00258">
    <property type="entry name" value="Glu_racemase"/>
    <property type="match status" value="1"/>
</dbReference>
<dbReference type="Gene3D" id="3.40.50.1860">
    <property type="match status" value="2"/>
</dbReference>
<dbReference type="PROSITE" id="PS00923">
    <property type="entry name" value="ASP_GLU_RACEMASE_1"/>
    <property type="match status" value="1"/>
</dbReference>
<evidence type="ECO:0000256" key="7">
    <source>
        <dbReference type="HAMAP-Rule" id="MF_00258"/>
    </source>
</evidence>
<dbReference type="RefSeq" id="WP_006293740.1">
    <property type="nucleotide sequence ID" value="NZ_GG770226.1"/>
</dbReference>
<dbReference type="UniPathway" id="UPA00219"/>
<dbReference type="InterPro" id="IPR018187">
    <property type="entry name" value="Asp/Glu_racemase_AS_1"/>
</dbReference>
<organism evidence="8 9">
    <name type="scientific">Scardovia inopinata F0304</name>
    <dbReference type="NCBI Taxonomy" id="641146"/>
    <lineage>
        <taxon>Bacteria</taxon>
        <taxon>Bacillati</taxon>
        <taxon>Actinomycetota</taxon>
        <taxon>Actinomycetes</taxon>
        <taxon>Bifidobacteriales</taxon>
        <taxon>Bifidobacteriaceae</taxon>
        <taxon>Scardovia</taxon>
    </lineage>
</organism>
<gene>
    <name evidence="7" type="primary">murI</name>
    <name evidence="8" type="ORF">HMPREF9020_01351</name>
</gene>
<comment type="function">
    <text evidence="7">Provides the (R)-glutamate required for cell wall biosynthesis.</text>
</comment>
<feature type="active site" description="Proton donor/acceptor" evidence="7">
    <location>
        <position position="186"/>
    </location>
</feature>
<dbReference type="HOGENOM" id="CLU_052344_1_0_11"/>
<proteinExistence type="inferred from homology"/>
<comment type="similarity">
    <text evidence="7">Belongs to the aspartate/glutamate racemases family.</text>
</comment>
<dbReference type="Proteomes" id="UP000005777">
    <property type="component" value="Unassembled WGS sequence"/>
</dbReference>
<evidence type="ECO:0000256" key="5">
    <source>
        <dbReference type="ARBA" id="ARBA00023235"/>
    </source>
</evidence>
<dbReference type="EC" id="5.1.1.3" evidence="2 7"/>
<evidence type="ECO:0000313" key="8">
    <source>
        <dbReference type="EMBL" id="EFG26267.1"/>
    </source>
</evidence>
<keyword evidence="4 7" id="KW-0573">Peptidoglycan synthesis</keyword>
<comment type="pathway">
    <text evidence="7">Cell wall biogenesis; peptidoglycan biosynthesis.</text>
</comment>
<dbReference type="InterPro" id="IPR004391">
    <property type="entry name" value="Glu_race"/>
</dbReference>